<dbReference type="AlphaFoldDB" id="A0A4W4H019"/>
<reference evidence="2" key="2">
    <citation type="journal article" date="2017" name="Sci. Adv.">
        <title>A tail of two voltages: Proteomic comparison of the three electric organs of the electric eel.</title>
        <authorList>
            <person name="Traeger L.L."/>
            <person name="Sabat G."/>
            <person name="Barrett-Wilt G.A."/>
            <person name="Wells G.B."/>
            <person name="Sussman M.R."/>
        </authorList>
    </citation>
    <scope>NUCLEOTIDE SEQUENCE [LARGE SCALE GENOMIC DNA]</scope>
</reference>
<name>A0A4W4H019_ELEEL</name>
<evidence type="ECO:0000313" key="1">
    <source>
        <dbReference type="Ensembl" id="ENSEEEP00000041928.2"/>
    </source>
</evidence>
<reference evidence="1" key="5">
    <citation type="submission" date="2025-09" db="UniProtKB">
        <authorList>
            <consortium name="Ensembl"/>
        </authorList>
    </citation>
    <scope>IDENTIFICATION</scope>
</reference>
<proteinExistence type="predicted"/>
<reference evidence="2" key="1">
    <citation type="journal article" date="2014" name="Science">
        <title>Nonhuman genetics. Genomic basis for the convergent evolution of electric organs.</title>
        <authorList>
            <person name="Gallant J.R."/>
            <person name="Traeger L.L."/>
            <person name="Volkening J.D."/>
            <person name="Moffett H."/>
            <person name="Chen P.H."/>
            <person name="Novina C.D."/>
            <person name="Phillips G.N.Jr."/>
            <person name="Anand R."/>
            <person name="Wells G.B."/>
            <person name="Pinch M."/>
            <person name="Guth R."/>
            <person name="Unguez G.A."/>
            <person name="Albert J.S."/>
            <person name="Zakon H.H."/>
            <person name="Samanta M.P."/>
            <person name="Sussman M.R."/>
        </authorList>
    </citation>
    <scope>NUCLEOTIDE SEQUENCE [LARGE SCALE GENOMIC DNA]</scope>
</reference>
<protein>
    <submittedName>
        <fullName evidence="1">PDZ and pleckstrin homology domains 1</fullName>
    </submittedName>
</protein>
<reference evidence="1" key="3">
    <citation type="submission" date="2020-05" db="EMBL/GenBank/DDBJ databases">
        <title>Electrophorus electricus (electric eel) genome, fEleEle1, primary haplotype.</title>
        <authorList>
            <person name="Myers G."/>
            <person name="Meyer A."/>
            <person name="Fedrigo O."/>
            <person name="Formenti G."/>
            <person name="Rhie A."/>
            <person name="Tracey A."/>
            <person name="Sims Y."/>
            <person name="Jarvis E.D."/>
        </authorList>
    </citation>
    <scope>NUCLEOTIDE SEQUENCE [LARGE SCALE GENOMIC DNA]</scope>
</reference>
<sequence length="177" mass="20246">KHTQSSLLKGGRGGLYLSMTADEGISHVLSALKLEGAVVEANVSLGKPFMFKYCPMSRNPVYYFGTTSQKMRRFVSTHMWVDVTHHNSNLPQLVVKTQNICRTETRTNIVWFDLHCVLFGGRGIYLHSYTAKEQTLGFKKFTIKLKPLSEEFKVFNLCAENLSKNKQYLNRLLPCDY</sequence>
<dbReference type="Proteomes" id="UP000314983">
    <property type="component" value="Chromosome 17"/>
</dbReference>
<dbReference type="OMA" id="THAHGIY"/>
<evidence type="ECO:0000313" key="2">
    <source>
        <dbReference type="Proteomes" id="UP000314983"/>
    </source>
</evidence>
<dbReference type="GeneTree" id="ENSGT00530000064469"/>
<keyword evidence="2" id="KW-1185">Reference proteome</keyword>
<dbReference type="Ensembl" id="ENSEEET00000042413.2">
    <property type="protein sequence ID" value="ENSEEEP00000041928.2"/>
    <property type="gene ID" value="ENSEEEG00000019814.2"/>
</dbReference>
<accession>A0A4W4H019</accession>
<dbReference type="STRING" id="8005.ENSEEEP00000041928"/>
<reference evidence="1" key="4">
    <citation type="submission" date="2025-08" db="UniProtKB">
        <authorList>
            <consortium name="Ensembl"/>
        </authorList>
    </citation>
    <scope>IDENTIFICATION</scope>
</reference>
<organism evidence="1 2">
    <name type="scientific">Electrophorus electricus</name>
    <name type="common">Electric eel</name>
    <name type="synonym">Gymnotus electricus</name>
    <dbReference type="NCBI Taxonomy" id="8005"/>
    <lineage>
        <taxon>Eukaryota</taxon>
        <taxon>Metazoa</taxon>
        <taxon>Chordata</taxon>
        <taxon>Craniata</taxon>
        <taxon>Vertebrata</taxon>
        <taxon>Euteleostomi</taxon>
        <taxon>Actinopterygii</taxon>
        <taxon>Neopterygii</taxon>
        <taxon>Teleostei</taxon>
        <taxon>Ostariophysi</taxon>
        <taxon>Gymnotiformes</taxon>
        <taxon>Gymnotoidei</taxon>
        <taxon>Gymnotidae</taxon>
        <taxon>Electrophorus</taxon>
    </lineage>
</organism>